<organism evidence="1 2">
    <name type="scientific">Psychrosphaera algicola</name>
    <dbReference type="NCBI Taxonomy" id="3023714"/>
    <lineage>
        <taxon>Bacteria</taxon>
        <taxon>Pseudomonadati</taxon>
        <taxon>Pseudomonadota</taxon>
        <taxon>Gammaproteobacteria</taxon>
        <taxon>Alteromonadales</taxon>
        <taxon>Pseudoalteromonadaceae</taxon>
        <taxon>Psychrosphaera</taxon>
    </lineage>
</organism>
<gene>
    <name evidence="1" type="ORF">PN838_14920</name>
</gene>
<comment type="caution">
    <text evidence="1">The sequence shown here is derived from an EMBL/GenBank/DDBJ whole genome shotgun (WGS) entry which is preliminary data.</text>
</comment>
<name>A0ABT5FG15_9GAMM</name>
<proteinExistence type="predicted"/>
<dbReference type="Proteomes" id="UP001528411">
    <property type="component" value="Unassembled WGS sequence"/>
</dbReference>
<keyword evidence="2" id="KW-1185">Reference proteome</keyword>
<accession>A0ABT5FG15</accession>
<reference evidence="1 2" key="1">
    <citation type="submission" date="2023-01" db="EMBL/GenBank/DDBJ databases">
        <title>Psychrosphaera sp. nov., isolated from marine algae.</title>
        <authorList>
            <person name="Bayburt H."/>
            <person name="Choi B.J."/>
            <person name="Kim J.M."/>
            <person name="Choi D.G."/>
            <person name="Jeon C.O."/>
        </authorList>
    </citation>
    <scope>NUCLEOTIDE SEQUENCE [LARGE SCALE GENOMIC DNA]</scope>
    <source>
        <strain evidence="1 2">G1-22</strain>
    </source>
</reference>
<dbReference type="RefSeq" id="WP_215964523.1">
    <property type="nucleotide sequence ID" value="NZ_JAQOMS010000002.1"/>
</dbReference>
<dbReference type="EMBL" id="JAQOMS010000002">
    <property type="protein sequence ID" value="MDC2889828.1"/>
    <property type="molecule type" value="Genomic_DNA"/>
</dbReference>
<protein>
    <submittedName>
        <fullName evidence="1">DUF1801 domain-containing protein</fullName>
    </submittedName>
</protein>
<evidence type="ECO:0000313" key="1">
    <source>
        <dbReference type="EMBL" id="MDC2889828.1"/>
    </source>
</evidence>
<evidence type="ECO:0000313" key="2">
    <source>
        <dbReference type="Proteomes" id="UP001528411"/>
    </source>
</evidence>
<sequence>MELSVQKKFETYPDDIAAALLRIRTLIYQVAEQDGIDKLEETLKWGEPSYISPIGSTIRFDWKAKHPDEYCLYFNCKTTLIETFKEIYGETFVYQGNRALVFKIIQIDIDAITDNPALAHCLSMALRYKKIKHLKLLGA</sequence>